<dbReference type="CDD" id="cd00303">
    <property type="entry name" value="retropepsin_like"/>
    <property type="match status" value="1"/>
</dbReference>
<dbReference type="EMBL" id="BFEA01000073">
    <property type="protein sequence ID" value="GBG66390.1"/>
    <property type="molecule type" value="Genomic_DNA"/>
</dbReference>
<evidence type="ECO:0000313" key="8">
    <source>
        <dbReference type="Proteomes" id="UP000265515"/>
    </source>
</evidence>
<dbReference type="Gene3D" id="3.30.70.270">
    <property type="match status" value="2"/>
</dbReference>
<evidence type="ECO:0000256" key="3">
    <source>
        <dbReference type="ARBA" id="ARBA00022722"/>
    </source>
</evidence>
<dbReference type="CDD" id="cd09274">
    <property type="entry name" value="RNase_HI_RT_Ty3"/>
    <property type="match status" value="1"/>
</dbReference>
<accession>A0A388K8M1</accession>
<dbReference type="Gene3D" id="3.10.10.10">
    <property type="entry name" value="HIV Type 1 Reverse Transcriptase, subunit A, domain 1"/>
    <property type="match status" value="1"/>
</dbReference>
<dbReference type="InterPro" id="IPR000477">
    <property type="entry name" value="RT_dom"/>
</dbReference>
<dbReference type="InterPro" id="IPR021109">
    <property type="entry name" value="Peptidase_aspartic_dom_sf"/>
</dbReference>
<dbReference type="Pfam" id="PF08284">
    <property type="entry name" value="RVP_2"/>
    <property type="match status" value="1"/>
</dbReference>
<keyword evidence="4" id="KW-0255">Endonuclease</keyword>
<dbReference type="InterPro" id="IPR050951">
    <property type="entry name" value="Retrovirus_Pol_polyprotein"/>
</dbReference>
<keyword evidence="5" id="KW-0511">Multifunctional enzyme</keyword>
<feature type="domain" description="Reverse transcriptase" evidence="6">
    <location>
        <begin position="236"/>
        <end position="415"/>
    </location>
</feature>
<evidence type="ECO:0000256" key="4">
    <source>
        <dbReference type="ARBA" id="ARBA00022759"/>
    </source>
</evidence>
<dbReference type="CDD" id="cd01647">
    <property type="entry name" value="RT_LTR"/>
    <property type="match status" value="1"/>
</dbReference>
<dbReference type="InterPro" id="IPR043502">
    <property type="entry name" value="DNA/RNA_pol_sf"/>
</dbReference>
<keyword evidence="1" id="KW-0808">Transferase</keyword>
<keyword evidence="8" id="KW-1185">Reference proteome</keyword>
<name>A0A388K8M1_CHABU</name>
<keyword evidence="3" id="KW-0540">Nuclease</keyword>
<evidence type="ECO:0000256" key="5">
    <source>
        <dbReference type="ARBA" id="ARBA00023268"/>
    </source>
</evidence>
<dbReference type="FunFam" id="3.30.70.270:FF:000020">
    <property type="entry name" value="Transposon Tf2-6 polyprotein-like Protein"/>
    <property type="match status" value="1"/>
</dbReference>
<dbReference type="Pfam" id="PF17919">
    <property type="entry name" value="RT_RNaseH_2"/>
    <property type="match status" value="1"/>
</dbReference>
<evidence type="ECO:0000256" key="1">
    <source>
        <dbReference type="ARBA" id="ARBA00022679"/>
    </source>
</evidence>
<proteinExistence type="predicted"/>
<dbReference type="AlphaFoldDB" id="A0A388K8M1"/>
<reference evidence="7 8" key="1">
    <citation type="journal article" date="2018" name="Cell">
        <title>The Chara Genome: Secondary Complexity and Implications for Plant Terrestrialization.</title>
        <authorList>
            <person name="Nishiyama T."/>
            <person name="Sakayama H."/>
            <person name="Vries J.D."/>
            <person name="Buschmann H."/>
            <person name="Saint-Marcoux D."/>
            <person name="Ullrich K.K."/>
            <person name="Haas F.B."/>
            <person name="Vanderstraeten L."/>
            <person name="Becker D."/>
            <person name="Lang D."/>
            <person name="Vosolsobe S."/>
            <person name="Rombauts S."/>
            <person name="Wilhelmsson P.K.I."/>
            <person name="Janitza P."/>
            <person name="Kern R."/>
            <person name="Heyl A."/>
            <person name="Rumpler F."/>
            <person name="Villalobos L.I.A.C."/>
            <person name="Clay J.M."/>
            <person name="Skokan R."/>
            <person name="Toyoda A."/>
            <person name="Suzuki Y."/>
            <person name="Kagoshima H."/>
            <person name="Schijlen E."/>
            <person name="Tajeshwar N."/>
            <person name="Catarino B."/>
            <person name="Hetherington A.J."/>
            <person name="Saltykova A."/>
            <person name="Bonnot C."/>
            <person name="Breuninger H."/>
            <person name="Symeonidi A."/>
            <person name="Radhakrishnan G.V."/>
            <person name="Van Nieuwerburgh F."/>
            <person name="Deforce D."/>
            <person name="Chang C."/>
            <person name="Karol K.G."/>
            <person name="Hedrich R."/>
            <person name="Ulvskov P."/>
            <person name="Glockner G."/>
            <person name="Delwiche C.F."/>
            <person name="Petrasek J."/>
            <person name="Van de Peer Y."/>
            <person name="Friml J."/>
            <person name="Beilby M."/>
            <person name="Dolan L."/>
            <person name="Kohara Y."/>
            <person name="Sugano S."/>
            <person name="Fujiyama A."/>
            <person name="Delaux P.-M."/>
            <person name="Quint M."/>
            <person name="TheiBen G."/>
            <person name="Hagemann M."/>
            <person name="Harholt J."/>
            <person name="Dunand C."/>
            <person name="Zachgo S."/>
            <person name="Langdale J."/>
            <person name="Maumus F."/>
            <person name="Straeten D.V.D."/>
            <person name="Gould S.B."/>
            <person name="Rensing S.A."/>
        </authorList>
    </citation>
    <scope>NUCLEOTIDE SEQUENCE [LARGE SCALE GENOMIC DNA]</scope>
    <source>
        <strain evidence="7 8">S276</strain>
    </source>
</reference>
<evidence type="ECO:0000313" key="7">
    <source>
        <dbReference type="EMBL" id="GBG66390.1"/>
    </source>
</evidence>
<organism evidence="7 8">
    <name type="scientific">Chara braunii</name>
    <name type="common">Braun's stonewort</name>
    <dbReference type="NCBI Taxonomy" id="69332"/>
    <lineage>
        <taxon>Eukaryota</taxon>
        <taxon>Viridiplantae</taxon>
        <taxon>Streptophyta</taxon>
        <taxon>Charophyceae</taxon>
        <taxon>Charales</taxon>
        <taxon>Characeae</taxon>
        <taxon>Chara</taxon>
    </lineage>
</organism>
<protein>
    <recommendedName>
        <fullName evidence="6">Reverse transcriptase domain-containing protein</fullName>
    </recommendedName>
</protein>
<comment type="caution">
    <text evidence="7">The sequence shown here is derived from an EMBL/GenBank/DDBJ whole genome shotgun (WGS) entry which is preliminary data.</text>
</comment>
<gene>
    <name evidence="7" type="ORF">CBR_g60042</name>
</gene>
<dbReference type="GO" id="GO:0004519">
    <property type="term" value="F:endonuclease activity"/>
    <property type="evidence" value="ECO:0007669"/>
    <property type="project" value="UniProtKB-KW"/>
</dbReference>
<dbReference type="PANTHER" id="PTHR37984:SF5">
    <property type="entry name" value="PROTEIN NYNRIN-LIKE"/>
    <property type="match status" value="1"/>
</dbReference>
<dbReference type="Gramene" id="GBG66390">
    <property type="protein sequence ID" value="GBG66390"/>
    <property type="gene ID" value="CBR_g60042"/>
</dbReference>
<evidence type="ECO:0000259" key="6">
    <source>
        <dbReference type="PROSITE" id="PS50878"/>
    </source>
</evidence>
<dbReference type="Gene3D" id="2.40.70.10">
    <property type="entry name" value="Acid Proteases"/>
    <property type="match status" value="1"/>
</dbReference>
<dbReference type="Proteomes" id="UP000265515">
    <property type="component" value="Unassembled WGS sequence"/>
</dbReference>
<keyword evidence="4" id="KW-0378">Hydrolase</keyword>
<dbReference type="SUPFAM" id="SSF56672">
    <property type="entry name" value="DNA/RNA polymerases"/>
    <property type="match status" value="1"/>
</dbReference>
<dbReference type="PROSITE" id="PS50878">
    <property type="entry name" value="RT_POL"/>
    <property type="match status" value="1"/>
</dbReference>
<dbReference type="InterPro" id="IPR041577">
    <property type="entry name" value="RT_RNaseH_2"/>
</dbReference>
<dbReference type="InterPro" id="IPR043128">
    <property type="entry name" value="Rev_trsase/Diguanyl_cyclase"/>
</dbReference>
<dbReference type="PANTHER" id="PTHR37984">
    <property type="entry name" value="PROTEIN CBG26694"/>
    <property type="match status" value="1"/>
</dbReference>
<dbReference type="Pfam" id="PF00078">
    <property type="entry name" value="RVT_1"/>
    <property type="match status" value="1"/>
</dbReference>
<keyword evidence="2" id="KW-0548">Nucleotidyltransferase</keyword>
<sequence length="642" mass="73588">MYVRIQVGQASCSALLDNGTSRNFMSQSFMQKAGLRAQVRRKANPTAIKLADGKTHQLLDRYIEAVPVYFAPHACEPVTFDILDTDFDIILGMPWLARADHTVNFHRRTLSVRDAFGAEVACTIPLPHPSIRCQVVTAKSLRATCAYKQPEEIGLRFLRTVAVADSSPTELSSDPRVVRLLDEFADIFESPTGVVPDRPISHEIILEAGAVPPKGCIYQMSEEELEVLRAQLDDLLAKGWIRPSSSPYGAPVLFVRKKNKDLRLCIDYRKLNEQTVKNAGPFPRIDDLLERLGDAKYFSKLDLKSGYHQISIRPNDRYKSVFKTRYEHFEWVVMPFGLTNAPATFQAAMTNEFRAMLDRFVLVYLDDILVYSRSLEDHLGHLRRVLETLRRAKYKANRDKCEFVRQELEYLGHFVTPEGINPLSDKIQAIQEWPEPWNVMDVRSFLGLAGYYQRFIKGYSKIATHLTKLQYEDRPFDFGEEARESFLALKAALLSAEVLQIYDPLFPMRVTTDASGYGIGAVLEQHDGVDWHRVECFSKKVPDVHSIDDARKKELLAFVHALKRWRHFPVGRSQFRWVTDNNPLVFYKTQDTVNSTIARWMAFIDLFDFFPDHIPEVEPFCGCSFTASGSLYRGLLNLRDRR</sequence>
<dbReference type="SUPFAM" id="SSF50630">
    <property type="entry name" value="Acid proteases"/>
    <property type="match status" value="1"/>
</dbReference>
<dbReference type="GO" id="GO:0016779">
    <property type="term" value="F:nucleotidyltransferase activity"/>
    <property type="evidence" value="ECO:0007669"/>
    <property type="project" value="UniProtKB-KW"/>
</dbReference>
<evidence type="ECO:0000256" key="2">
    <source>
        <dbReference type="ARBA" id="ARBA00022695"/>
    </source>
</evidence>